<comment type="caution">
    <text evidence="1">The sequence shown here is derived from an EMBL/GenBank/DDBJ whole genome shotgun (WGS) entry which is preliminary data.</text>
</comment>
<reference evidence="1" key="1">
    <citation type="submission" date="2022-08" db="EMBL/GenBank/DDBJ databases">
        <title>Genomic Encyclopedia of Type Strains, Phase III (KMG-III): the genomes of soil and plant-associated and newly described type strains.</title>
        <authorList>
            <person name="Whitman W."/>
        </authorList>
    </citation>
    <scope>NUCLEOTIDE SEQUENCE</scope>
    <source>
        <strain evidence="1">HMT 1</strain>
    </source>
</reference>
<sequence length="1050" mass="119105">MDTRNEIRDYLKRHLVGPRWCEHEVITGRVHLNYMMGILYAQESDAMDMAIDEAMDDSSEATTTSEDTSNDSSSVFGNFSFLPSSAGFSICVDEINDIRVTVRAGIYDEQDRESGKKIWVRSQLEEILEIPAKQSKKYDVFNGRASLRVVSRTSMGHIITSIVLVNELTRSNNSDASLDLFQIHIRCEPTAGRFQQYPRVESPGDSYAQHEKAYNILNKRPYAIGHSVSVDWLEDENGASYVETEYIPCEYVGRPLFDELKIGNMSFEDNDLFSLAYLGGCDDQNELADRLDKMVDFYQQWRDGLGNEDVPGEFREVVTNRLSSIDNTISRMRESISRIRHDTKVFKSFTWANLAMLIQMVHNKKRQGGPYQRGEADTTLPDYLDEPSYNWRPFQLAYALVVLTSLADEDSQWREDVDLVWFSTGGGKTEAYLLISAFILIYRRMKYGDRGRGTAVINRYTYRFLTADQFDRTASLVCALEILREKYATNLGDQPFTVGLWVGGDLTPNRYEDAREKYDKLKDSLQQEECMNAFQIESCPSCGTRMFPDRRIKDEQGNDDDSWYGFVPGAASFKCKCPDESCFFKESLPIAMVDDELYRKPPSFLIGTIDKFANLPWKEQSGVFLGTGSDVEPPSLIIQDELHLISGPLGTIAGIYEAGIESVIRSNNNNKPPKIIASTATISNAEEQSKRLYGRNVKLFPSPGLYSDDSFFQRIDNSPESSRMYLGLMGQGITNTVAVYWSIAALLQGIYETPMSKEETDSYWTLLAYHNSKRELGRTRNAVSDEISSRMQVYTYLEEDVRKLGDPLEISSNAVDSVATARAKLTKKHSESDPAIDVVPCTNMISVGIDIDRLGIMFVNGQPKLTAEYIQATSRVGRRRIPGLVVTALSASKPRDRSHYESFKYYHRVMSTFVEPTSVTPGSYPATERALHAALVTAIRFGTDLRGNTKASNFSSVREDCNHVIKLLESRLSKVYDPNRMENRTMHEHLSKCIQEWENWTTFTGNLNYVANDMNSNGLIYDYSAKERTVGWRTLRSMRFVDIEVNLGVL</sequence>
<organism evidence="1 2">
    <name type="scientific">Methylohalomonas lacus</name>
    <dbReference type="NCBI Taxonomy" id="398773"/>
    <lineage>
        <taxon>Bacteria</taxon>
        <taxon>Pseudomonadati</taxon>
        <taxon>Pseudomonadota</taxon>
        <taxon>Gammaproteobacteria</taxon>
        <taxon>Methylohalomonadales</taxon>
        <taxon>Methylohalomonadaceae</taxon>
        <taxon>Methylohalomonas</taxon>
    </lineage>
</organism>
<dbReference type="RefSeq" id="WP_259053599.1">
    <property type="nucleotide sequence ID" value="NZ_JANUCT010000001.1"/>
</dbReference>
<evidence type="ECO:0000313" key="2">
    <source>
        <dbReference type="Proteomes" id="UP001204445"/>
    </source>
</evidence>
<keyword evidence="2" id="KW-1185">Reference proteome</keyword>
<dbReference type="SUPFAM" id="SSF52540">
    <property type="entry name" value="P-loop containing nucleoside triphosphate hydrolases"/>
    <property type="match status" value="2"/>
</dbReference>
<protein>
    <recommendedName>
        <fullName evidence="3">Helicase</fullName>
    </recommendedName>
</protein>
<evidence type="ECO:0000313" key="1">
    <source>
        <dbReference type="EMBL" id="MCS3902190.1"/>
    </source>
</evidence>
<dbReference type="AlphaFoldDB" id="A0AAE3HH55"/>
<dbReference type="Gene3D" id="3.40.50.300">
    <property type="entry name" value="P-loop containing nucleotide triphosphate hydrolases"/>
    <property type="match status" value="2"/>
</dbReference>
<dbReference type="InterPro" id="IPR027417">
    <property type="entry name" value="P-loop_NTPase"/>
</dbReference>
<gene>
    <name evidence="1" type="ORF">J2T55_000182</name>
</gene>
<dbReference type="Proteomes" id="UP001204445">
    <property type="component" value="Unassembled WGS sequence"/>
</dbReference>
<evidence type="ECO:0008006" key="3">
    <source>
        <dbReference type="Google" id="ProtNLM"/>
    </source>
</evidence>
<name>A0AAE3HH55_9GAMM</name>
<proteinExistence type="predicted"/>
<accession>A0AAE3HH55</accession>
<dbReference type="EMBL" id="JANUCT010000001">
    <property type="protein sequence ID" value="MCS3902190.1"/>
    <property type="molecule type" value="Genomic_DNA"/>
</dbReference>
<dbReference type="CDD" id="cd18785">
    <property type="entry name" value="SF2_C"/>
    <property type="match status" value="1"/>
</dbReference>